<dbReference type="PANTHER" id="PTHR30136">
    <property type="entry name" value="HELIX-TURN-HELIX TRANSCRIPTIONAL REGULATOR, ICLR FAMILY"/>
    <property type="match status" value="1"/>
</dbReference>
<dbReference type="PANTHER" id="PTHR30136:SF8">
    <property type="entry name" value="TRANSCRIPTIONAL REGULATORY PROTEIN"/>
    <property type="match status" value="1"/>
</dbReference>
<evidence type="ECO:0000313" key="7">
    <source>
        <dbReference type="Proteomes" id="UP000215137"/>
    </source>
</evidence>
<dbReference type="KEGG" id="bko:CKF48_08455"/>
<dbReference type="PROSITE" id="PS51078">
    <property type="entry name" value="ICLR_ED"/>
    <property type="match status" value="1"/>
</dbReference>
<dbReference type="InterPro" id="IPR036390">
    <property type="entry name" value="WH_DNA-bd_sf"/>
</dbReference>
<keyword evidence="2" id="KW-0238">DNA-binding</keyword>
<dbReference type="AlphaFoldDB" id="A0A248TGV6"/>
<evidence type="ECO:0000259" key="5">
    <source>
        <dbReference type="PROSITE" id="PS51078"/>
    </source>
</evidence>
<dbReference type="InterPro" id="IPR036388">
    <property type="entry name" value="WH-like_DNA-bd_sf"/>
</dbReference>
<evidence type="ECO:0000313" key="6">
    <source>
        <dbReference type="EMBL" id="ASV67352.1"/>
    </source>
</evidence>
<dbReference type="GO" id="GO:0003677">
    <property type="term" value="F:DNA binding"/>
    <property type="evidence" value="ECO:0007669"/>
    <property type="project" value="UniProtKB-KW"/>
</dbReference>
<sequence length="253" mass="28137">MEIQKSSTMIQSLQIGISIIELIYQKDTPMKFSTIQEETGITKSNLYKYLNTLTQLNMLYREKGTNLYYLGSKLIQYGTAAFGSRDIADAITPYMQELSSLTSCTVSFSLWTNNGPITTKICHSNEPLHIGTQLGGSLPPTSAAGKIFLSFLNPVLTKDWLGDGEAIDNAEWQMIQQSKISFATEPLIPSISSASVPLLDYQNQLLGAVTVVGFNDKMPKEASDPMSKQLLKFHLQASSMFGYRYKQGKIEQY</sequence>
<keyword evidence="1" id="KW-0805">Transcription regulation</keyword>
<evidence type="ECO:0000256" key="3">
    <source>
        <dbReference type="ARBA" id="ARBA00023163"/>
    </source>
</evidence>
<proteinExistence type="predicted"/>
<feature type="domain" description="IclR-ED" evidence="5">
    <location>
        <begin position="73"/>
        <end position="243"/>
    </location>
</feature>
<name>A0A248TGV6_9BACI</name>
<keyword evidence="3" id="KW-0804">Transcription</keyword>
<dbReference type="SUPFAM" id="SSF55781">
    <property type="entry name" value="GAF domain-like"/>
    <property type="match status" value="1"/>
</dbReference>
<dbReference type="Proteomes" id="UP000215137">
    <property type="component" value="Chromosome"/>
</dbReference>
<reference evidence="6 7" key="1">
    <citation type="submission" date="2017-08" db="EMBL/GenBank/DDBJ databases">
        <title>Complete Genome Sequence of Bacillus kochii Oregon-R-modENCODE STRAIN BDGP4, isolated from Drosophila melanogaster gut.</title>
        <authorList>
            <person name="Wan K.H."/>
            <person name="Yu C."/>
            <person name="Park S."/>
            <person name="Hammonds A.S."/>
            <person name="Booth B.W."/>
            <person name="Celniker S.E."/>
        </authorList>
    </citation>
    <scope>NUCLEOTIDE SEQUENCE [LARGE SCALE GENOMIC DNA]</scope>
    <source>
        <strain evidence="6 7">BDGP4</strain>
    </source>
</reference>
<organism evidence="6 7">
    <name type="scientific">Cytobacillus kochii</name>
    <dbReference type="NCBI Taxonomy" id="859143"/>
    <lineage>
        <taxon>Bacteria</taxon>
        <taxon>Bacillati</taxon>
        <taxon>Bacillota</taxon>
        <taxon>Bacilli</taxon>
        <taxon>Bacillales</taxon>
        <taxon>Bacillaceae</taxon>
        <taxon>Cytobacillus</taxon>
    </lineage>
</organism>
<dbReference type="Gene3D" id="1.10.10.10">
    <property type="entry name" value="Winged helix-like DNA-binding domain superfamily/Winged helix DNA-binding domain"/>
    <property type="match status" value="1"/>
</dbReference>
<evidence type="ECO:0000256" key="1">
    <source>
        <dbReference type="ARBA" id="ARBA00023015"/>
    </source>
</evidence>
<dbReference type="SMART" id="SM00346">
    <property type="entry name" value="HTH_ICLR"/>
    <property type="match status" value="1"/>
</dbReference>
<dbReference type="InterPro" id="IPR050707">
    <property type="entry name" value="HTH_MetabolicPath_Reg"/>
</dbReference>
<dbReference type="GO" id="GO:0003700">
    <property type="term" value="F:DNA-binding transcription factor activity"/>
    <property type="evidence" value="ECO:0007669"/>
    <property type="project" value="TreeGrafter"/>
</dbReference>
<evidence type="ECO:0000259" key="4">
    <source>
        <dbReference type="PROSITE" id="PS51077"/>
    </source>
</evidence>
<evidence type="ECO:0000256" key="2">
    <source>
        <dbReference type="ARBA" id="ARBA00023125"/>
    </source>
</evidence>
<dbReference type="Gene3D" id="3.30.450.40">
    <property type="match status" value="1"/>
</dbReference>
<dbReference type="InterPro" id="IPR029016">
    <property type="entry name" value="GAF-like_dom_sf"/>
</dbReference>
<accession>A0A248TGV6</accession>
<keyword evidence="7" id="KW-1185">Reference proteome</keyword>
<dbReference type="GO" id="GO:0045892">
    <property type="term" value="P:negative regulation of DNA-templated transcription"/>
    <property type="evidence" value="ECO:0007669"/>
    <property type="project" value="TreeGrafter"/>
</dbReference>
<dbReference type="SUPFAM" id="SSF46785">
    <property type="entry name" value="Winged helix' DNA-binding domain"/>
    <property type="match status" value="1"/>
</dbReference>
<dbReference type="PROSITE" id="PS51077">
    <property type="entry name" value="HTH_ICLR"/>
    <property type="match status" value="1"/>
</dbReference>
<dbReference type="Pfam" id="PF09339">
    <property type="entry name" value="HTH_IclR"/>
    <property type="match status" value="1"/>
</dbReference>
<dbReference type="InterPro" id="IPR014757">
    <property type="entry name" value="Tscrpt_reg_IclR_C"/>
</dbReference>
<dbReference type="InterPro" id="IPR005471">
    <property type="entry name" value="Tscrpt_reg_IclR_N"/>
</dbReference>
<gene>
    <name evidence="6" type="ORF">CKF48_08455</name>
</gene>
<dbReference type="EMBL" id="CP022983">
    <property type="protein sequence ID" value="ASV67352.1"/>
    <property type="molecule type" value="Genomic_DNA"/>
</dbReference>
<evidence type="ECO:0008006" key="8">
    <source>
        <dbReference type="Google" id="ProtNLM"/>
    </source>
</evidence>
<dbReference type="OrthoDB" id="2288166at2"/>
<feature type="domain" description="HTH iclR-type" evidence="4">
    <location>
        <begin position="10"/>
        <end position="72"/>
    </location>
</feature>
<dbReference type="RefSeq" id="WP_095370926.1">
    <property type="nucleotide sequence ID" value="NZ_CP022983.1"/>
</dbReference>
<dbReference type="Pfam" id="PF01614">
    <property type="entry name" value="IclR_C"/>
    <property type="match status" value="1"/>
</dbReference>
<protein>
    <recommendedName>
        <fullName evidence="8">IclR family transcriptional regulator</fullName>
    </recommendedName>
</protein>